<reference evidence="4" key="1">
    <citation type="submission" date="2021-03" db="EMBL/GenBank/DDBJ databases">
        <title>Genome of Cognatishimia sp. F0-27.</title>
        <authorList>
            <person name="Ping X."/>
        </authorList>
    </citation>
    <scope>NUCLEOTIDE SEQUENCE [LARGE SCALE GENOMIC DNA]</scope>
    <source>
        <strain evidence="4">E313</strain>
    </source>
</reference>
<dbReference type="InterPro" id="IPR045749">
    <property type="entry name" value="DUF6090"/>
</dbReference>
<name>A0ABS8EM34_9FLAO</name>
<reference evidence="4" key="2">
    <citation type="submission" date="2023-07" db="EMBL/GenBank/DDBJ databases">
        <title>Genome of Winogradskyella sp. E313.</title>
        <authorList>
            <person name="Zhou Y."/>
        </authorList>
    </citation>
    <scope>NUCLEOTIDE SEQUENCE [LARGE SCALE GENOMIC DNA]</scope>
    <source>
        <strain evidence="4">E313</strain>
    </source>
</reference>
<dbReference type="RefSeq" id="WP_227476726.1">
    <property type="nucleotide sequence ID" value="NZ_JAFMPT010000006.1"/>
</dbReference>
<proteinExistence type="predicted"/>
<gene>
    <name evidence="3" type="ORF">J1C55_06785</name>
</gene>
<dbReference type="EMBL" id="JAFMPT010000006">
    <property type="protein sequence ID" value="MCC1484285.1"/>
    <property type="molecule type" value="Genomic_DNA"/>
</dbReference>
<evidence type="ECO:0000313" key="3">
    <source>
        <dbReference type="EMBL" id="MCC1484285.1"/>
    </source>
</evidence>
<keyword evidence="2" id="KW-0812">Transmembrane</keyword>
<feature type="coiled-coil region" evidence="1">
    <location>
        <begin position="46"/>
        <end position="80"/>
    </location>
</feature>
<accession>A0ABS8EM34</accession>
<keyword evidence="2" id="KW-0472">Membrane</keyword>
<keyword evidence="1" id="KW-0175">Coiled coil</keyword>
<protein>
    <submittedName>
        <fullName evidence="3">Uncharacterized protein</fullName>
    </submittedName>
</protein>
<keyword evidence="2" id="KW-1133">Transmembrane helix</keyword>
<organism evidence="3 4">
    <name type="scientific">Winogradskyella immobilis</name>
    <dbReference type="NCBI Taxonomy" id="2816852"/>
    <lineage>
        <taxon>Bacteria</taxon>
        <taxon>Pseudomonadati</taxon>
        <taxon>Bacteroidota</taxon>
        <taxon>Flavobacteriia</taxon>
        <taxon>Flavobacteriales</taxon>
        <taxon>Flavobacteriaceae</taxon>
        <taxon>Winogradskyella</taxon>
    </lineage>
</organism>
<feature type="transmembrane region" description="Helical" evidence="2">
    <location>
        <begin position="7"/>
        <end position="25"/>
    </location>
</feature>
<dbReference type="Pfam" id="PF19578">
    <property type="entry name" value="DUF6090"/>
    <property type="match status" value="1"/>
</dbReference>
<dbReference type="Proteomes" id="UP000778797">
    <property type="component" value="Unassembled WGS sequence"/>
</dbReference>
<comment type="caution">
    <text evidence="3">The sequence shown here is derived from an EMBL/GenBank/DDBJ whole genome shotgun (WGS) entry which is preliminary data.</text>
</comment>
<sequence>MGKYFKYAIGEILLVVIGILIALQINNWNEHKKERTLEQEYYCLLLEELEEDQQQVLNLKILAEERINSANKAILEIQKEKPDATVFGENWLLSLRLATRTFKPNNATYSDIKSSGNINIIKDRAILKAISKYFKNVHGYSETIMSNAQLGINRVDNISNLLETGIYQANVASRYANDIFTQEIRDQLVKDLPKYINETIKPELYSAILTTGTNNRRRLELLLLIEDEVNTMLELLQQKCESSD</sequence>
<keyword evidence="4" id="KW-1185">Reference proteome</keyword>
<evidence type="ECO:0000256" key="1">
    <source>
        <dbReference type="SAM" id="Coils"/>
    </source>
</evidence>
<evidence type="ECO:0000256" key="2">
    <source>
        <dbReference type="SAM" id="Phobius"/>
    </source>
</evidence>
<evidence type="ECO:0000313" key="4">
    <source>
        <dbReference type="Proteomes" id="UP000778797"/>
    </source>
</evidence>